<evidence type="ECO:0000256" key="1">
    <source>
        <dbReference type="SAM" id="Phobius"/>
    </source>
</evidence>
<evidence type="ECO:0000313" key="3">
    <source>
        <dbReference type="WBParaSite" id="ALUE_0002137001-mRNA-1"/>
    </source>
</evidence>
<feature type="transmembrane region" description="Helical" evidence="1">
    <location>
        <begin position="22"/>
        <end position="45"/>
    </location>
</feature>
<dbReference type="WBParaSite" id="ALUE_0002137001-mRNA-1">
    <property type="protein sequence ID" value="ALUE_0002137001-mRNA-1"/>
    <property type="gene ID" value="ALUE_0002137001"/>
</dbReference>
<keyword evidence="1" id="KW-1133">Transmembrane helix</keyword>
<reference evidence="3" key="1">
    <citation type="submission" date="2017-02" db="UniProtKB">
        <authorList>
            <consortium name="WormBaseParasite"/>
        </authorList>
    </citation>
    <scope>IDENTIFICATION</scope>
</reference>
<keyword evidence="1" id="KW-0472">Membrane</keyword>
<accession>A0A0M3IRJ2</accession>
<protein>
    <submittedName>
        <fullName evidence="3">Uncharacterized protein</fullName>
    </submittedName>
</protein>
<keyword evidence="2" id="KW-1185">Reference proteome</keyword>
<organism evidence="2 3">
    <name type="scientific">Ascaris lumbricoides</name>
    <name type="common">Giant roundworm</name>
    <dbReference type="NCBI Taxonomy" id="6252"/>
    <lineage>
        <taxon>Eukaryota</taxon>
        <taxon>Metazoa</taxon>
        <taxon>Ecdysozoa</taxon>
        <taxon>Nematoda</taxon>
        <taxon>Chromadorea</taxon>
        <taxon>Rhabditida</taxon>
        <taxon>Spirurina</taxon>
        <taxon>Ascaridomorpha</taxon>
        <taxon>Ascaridoidea</taxon>
        <taxon>Ascarididae</taxon>
        <taxon>Ascaris</taxon>
    </lineage>
</organism>
<dbReference type="AlphaFoldDB" id="A0A0M3IRJ2"/>
<dbReference type="Proteomes" id="UP000036681">
    <property type="component" value="Unplaced"/>
</dbReference>
<name>A0A0M3IRJ2_ASCLU</name>
<sequence length="179" mass="20452">MDERLVYLFEANRRKSIRLRRIAIALAILLVLVICITVILAAVVIQLKLESLLAKTAPSDNEINGSTVCPKRPTRVVFAINMVGKKNRRLKRAIDGSTVCPKRPTRVVFAINMVGKKNRRLKRAIDGTRVSIFVFISLLLRNRPVYCAVKFRSLLDGALCKRLSDAEFFKWYTPTFIYR</sequence>
<evidence type="ECO:0000313" key="2">
    <source>
        <dbReference type="Proteomes" id="UP000036681"/>
    </source>
</evidence>
<keyword evidence="1" id="KW-0812">Transmembrane</keyword>
<proteinExistence type="predicted"/>